<reference evidence="6" key="1">
    <citation type="submission" date="2025-08" db="UniProtKB">
        <authorList>
            <consortium name="RefSeq"/>
        </authorList>
    </citation>
    <scope>IDENTIFICATION</scope>
    <source>
        <strain evidence="6">Nigerian</strain>
        <tissue evidence="6">Liver and blood</tissue>
    </source>
</reference>
<keyword evidence="5" id="KW-1185">Reference proteome</keyword>
<name>A0A8J1JUZ8_XENTR</name>
<evidence type="ECO:0000313" key="6">
    <source>
        <dbReference type="RefSeq" id="XP_031761708.1"/>
    </source>
</evidence>
<feature type="chain" id="PRO_5035245896" evidence="3">
    <location>
        <begin position="23"/>
        <end position="135"/>
    </location>
</feature>
<evidence type="ECO:0000313" key="7">
    <source>
        <dbReference type="Xenbase" id="XB-GENE-29089831"/>
    </source>
</evidence>
<dbReference type="Pfam" id="PF01826">
    <property type="entry name" value="TIL"/>
    <property type="match status" value="1"/>
</dbReference>
<dbReference type="GeneID" id="105947975"/>
<feature type="domain" description="TIL" evidence="4">
    <location>
        <begin position="83"/>
        <end position="132"/>
    </location>
</feature>
<keyword evidence="6" id="KW-0481">Metalloenzyme inhibitor</keyword>
<dbReference type="Xenbase" id="XB-GENE-29089831">
    <property type="gene designation" value="LOC105947975"/>
</dbReference>
<evidence type="ECO:0000313" key="5">
    <source>
        <dbReference type="Proteomes" id="UP000008143"/>
    </source>
</evidence>
<dbReference type="CDD" id="cd19941">
    <property type="entry name" value="TIL"/>
    <property type="match status" value="1"/>
</dbReference>
<keyword evidence="1 6" id="KW-0646">Protease inhibitor</keyword>
<keyword evidence="2" id="KW-1015">Disulfide bond</keyword>
<keyword evidence="6" id="KW-0483">Metalloprotease inhibitor</keyword>
<dbReference type="PANTHER" id="PTHR23259:SF70">
    <property type="entry name" value="ACCESSORY GLAND PROTEIN ACP62F-RELATED"/>
    <property type="match status" value="1"/>
</dbReference>
<accession>A0A8J1JUZ8</accession>
<evidence type="ECO:0000256" key="3">
    <source>
        <dbReference type="SAM" id="SignalP"/>
    </source>
</evidence>
<dbReference type="Gene3D" id="2.10.25.10">
    <property type="entry name" value="Laminin"/>
    <property type="match status" value="2"/>
</dbReference>
<sequence length="135" mass="14602">MLLNSPIRLLVALALTATLVVSQDEEHRCPENQQWYPSKPCLQLCGVKANCIAMPGPGCACKPGYTKQTLDSPCIPEKDCIICEGLKAYDPCKGHCPPSCVPKGCPKICSPGCICKPGYLLHDEKCIPESECPQQ</sequence>
<dbReference type="InterPro" id="IPR036084">
    <property type="entry name" value="Ser_inhib-like_sf"/>
</dbReference>
<dbReference type="InterPro" id="IPR002919">
    <property type="entry name" value="TIL_dom"/>
</dbReference>
<dbReference type="Proteomes" id="UP000008143">
    <property type="component" value="Chromosome 7"/>
</dbReference>
<dbReference type="AlphaFoldDB" id="A0A8J1JUZ8"/>
<dbReference type="RefSeq" id="XP_031761708.1">
    <property type="nucleotide sequence ID" value="XM_031905848.1"/>
</dbReference>
<dbReference type="GO" id="GO:0030414">
    <property type="term" value="F:peptidase inhibitor activity"/>
    <property type="evidence" value="ECO:0007669"/>
    <property type="project" value="UniProtKB-KW"/>
</dbReference>
<dbReference type="KEGG" id="xtr:105947975"/>
<protein>
    <submittedName>
        <fullName evidence="6">Inducible metalloproteinase inhibitor protein-like</fullName>
    </submittedName>
</protein>
<keyword evidence="3" id="KW-0732">Signal</keyword>
<organism evidence="5 6">
    <name type="scientific">Xenopus tropicalis</name>
    <name type="common">Western clawed frog</name>
    <name type="synonym">Silurana tropicalis</name>
    <dbReference type="NCBI Taxonomy" id="8364"/>
    <lineage>
        <taxon>Eukaryota</taxon>
        <taxon>Metazoa</taxon>
        <taxon>Chordata</taxon>
        <taxon>Craniata</taxon>
        <taxon>Vertebrata</taxon>
        <taxon>Euteleostomi</taxon>
        <taxon>Amphibia</taxon>
        <taxon>Batrachia</taxon>
        <taxon>Anura</taxon>
        <taxon>Pipoidea</taxon>
        <taxon>Pipidae</taxon>
        <taxon>Xenopodinae</taxon>
        <taxon>Xenopus</taxon>
        <taxon>Silurana</taxon>
    </lineage>
</organism>
<dbReference type="InterPro" id="IPR051368">
    <property type="entry name" value="SerProtInhib-TIL_Domain"/>
</dbReference>
<dbReference type="PANTHER" id="PTHR23259">
    <property type="entry name" value="RIDDLE"/>
    <property type="match status" value="1"/>
</dbReference>
<dbReference type="SUPFAM" id="SSF57567">
    <property type="entry name" value="Serine protease inhibitors"/>
    <property type="match status" value="2"/>
</dbReference>
<evidence type="ECO:0000259" key="4">
    <source>
        <dbReference type="Pfam" id="PF01826"/>
    </source>
</evidence>
<evidence type="ECO:0000256" key="1">
    <source>
        <dbReference type="ARBA" id="ARBA00022690"/>
    </source>
</evidence>
<dbReference type="OMA" id="ANCIAMP"/>
<proteinExistence type="predicted"/>
<evidence type="ECO:0000256" key="2">
    <source>
        <dbReference type="ARBA" id="ARBA00023157"/>
    </source>
</evidence>
<dbReference type="OrthoDB" id="6236007at2759"/>
<feature type="signal peptide" evidence="3">
    <location>
        <begin position="1"/>
        <end position="22"/>
    </location>
</feature>
<gene>
    <name evidence="6 7" type="primary">LOC105947975</name>
</gene>
<dbReference type="AGR" id="Xenbase:XB-GENE-29089831"/>